<name>A0AAW4WXL7_9FIRM</name>
<evidence type="ECO:0000313" key="1">
    <source>
        <dbReference type="EMBL" id="MCC2748963.1"/>
    </source>
</evidence>
<evidence type="ECO:0000313" key="2">
    <source>
        <dbReference type="Proteomes" id="UP001197847"/>
    </source>
</evidence>
<dbReference type="EMBL" id="JAJFBX010000376">
    <property type="protein sequence ID" value="MCC2748963.1"/>
    <property type="molecule type" value="Genomic_DNA"/>
</dbReference>
<dbReference type="Proteomes" id="UP001197847">
    <property type="component" value="Unassembled WGS sequence"/>
</dbReference>
<gene>
    <name evidence="1" type="ORF">LK487_18500</name>
</gene>
<feature type="non-terminal residue" evidence="1">
    <location>
        <position position="23"/>
    </location>
</feature>
<proteinExistence type="predicted"/>
<organism evidence="1 2">
    <name type="scientific">Agathobacter rectalis</name>
    <dbReference type="NCBI Taxonomy" id="39491"/>
    <lineage>
        <taxon>Bacteria</taxon>
        <taxon>Bacillati</taxon>
        <taxon>Bacillota</taxon>
        <taxon>Clostridia</taxon>
        <taxon>Lachnospirales</taxon>
        <taxon>Lachnospiraceae</taxon>
        <taxon>Agathobacter</taxon>
    </lineage>
</organism>
<sequence>MDAVTYWIHESTAPYGYTFNKTL</sequence>
<comment type="caution">
    <text evidence="1">The sequence shown here is derived from an EMBL/GenBank/DDBJ whole genome shotgun (WGS) entry which is preliminary data.</text>
</comment>
<reference evidence="1" key="1">
    <citation type="submission" date="2021-10" db="EMBL/GenBank/DDBJ databases">
        <title>Collection of gut derived symbiotic bacterial strains cultured from healthy donors.</title>
        <authorList>
            <person name="Lin H."/>
            <person name="Littmann E."/>
            <person name="Claire K."/>
            <person name="Pamer E."/>
        </authorList>
    </citation>
    <scope>NUCLEOTIDE SEQUENCE</scope>
    <source>
        <strain evidence="1">MSK.22.92</strain>
    </source>
</reference>
<accession>A0AAW4WXL7</accession>
<protein>
    <submittedName>
        <fullName evidence="1">Uncharacterized protein</fullName>
    </submittedName>
</protein>
<dbReference type="AlphaFoldDB" id="A0AAW4WXL7"/>